<organism evidence="2 3">
    <name type="scientific">Ancylostoma ceylanicum</name>
    <dbReference type="NCBI Taxonomy" id="53326"/>
    <lineage>
        <taxon>Eukaryota</taxon>
        <taxon>Metazoa</taxon>
        <taxon>Ecdysozoa</taxon>
        <taxon>Nematoda</taxon>
        <taxon>Chromadorea</taxon>
        <taxon>Rhabditida</taxon>
        <taxon>Rhabditina</taxon>
        <taxon>Rhabditomorpha</taxon>
        <taxon>Strongyloidea</taxon>
        <taxon>Ancylostomatidae</taxon>
        <taxon>Ancylostomatinae</taxon>
        <taxon>Ancylostoma</taxon>
    </lineage>
</organism>
<sequence length="77" mass="8741">MRLFSVAVFVVFFCIICFGNVGGYKNKFDSRCSGRPHLGGRRCTTTRYCVRLSQNRCNDCKKISNIIFSHHGISAFV</sequence>
<gene>
    <name evidence="2" type="primary">Acey_s0031.g2244</name>
    <name evidence="2" type="ORF">Y032_0031g2244</name>
</gene>
<name>A0A016URE3_9BILA</name>
<dbReference type="AlphaFoldDB" id="A0A016URE3"/>
<keyword evidence="3" id="KW-1185">Reference proteome</keyword>
<feature type="signal peptide" evidence="1">
    <location>
        <begin position="1"/>
        <end position="23"/>
    </location>
</feature>
<protein>
    <recommendedName>
        <fullName evidence="4">ShKT domain-containing protein</fullName>
    </recommendedName>
</protein>
<dbReference type="Proteomes" id="UP000024635">
    <property type="component" value="Unassembled WGS sequence"/>
</dbReference>
<accession>A0A016URE3</accession>
<reference evidence="3" key="1">
    <citation type="journal article" date="2015" name="Nat. Genet.">
        <title>The genome and transcriptome of the zoonotic hookworm Ancylostoma ceylanicum identify infection-specific gene families.</title>
        <authorList>
            <person name="Schwarz E.M."/>
            <person name="Hu Y."/>
            <person name="Antoshechkin I."/>
            <person name="Miller M.M."/>
            <person name="Sternberg P.W."/>
            <person name="Aroian R.V."/>
        </authorList>
    </citation>
    <scope>NUCLEOTIDE SEQUENCE</scope>
    <source>
        <strain evidence="3">HY135</strain>
    </source>
</reference>
<evidence type="ECO:0000313" key="2">
    <source>
        <dbReference type="EMBL" id="EYC17038.1"/>
    </source>
</evidence>
<proteinExistence type="predicted"/>
<evidence type="ECO:0008006" key="4">
    <source>
        <dbReference type="Google" id="ProtNLM"/>
    </source>
</evidence>
<evidence type="ECO:0000313" key="3">
    <source>
        <dbReference type="Proteomes" id="UP000024635"/>
    </source>
</evidence>
<evidence type="ECO:0000256" key="1">
    <source>
        <dbReference type="SAM" id="SignalP"/>
    </source>
</evidence>
<feature type="chain" id="PRO_5001492659" description="ShKT domain-containing protein" evidence="1">
    <location>
        <begin position="24"/>
        <end position="77"/>
    </location>
</feature>
<dbReference type="EMBL" id="JARK01001367">
    <property type="protein sequence ID" value="EYC17038.1"/>
    <property type="molecule type" value="Genomic_DNA"/>
</dbReference>
<comment type="caution">
    <text evidence="2">The sequence shown here is derived from an EMBL/GenBank/DDBJ whole genome shotgun (WGS) entry which is preliminary data.</text>
</comment>
<keyword evidence="1" id="KW-0732">Signal</keyword>